<keyword evidence="2" id="KW-1185">Reference proteome</keyword>
<gene>
    <name evidence="1" type="ORF">OS493_031376</name>
</gene>
<evidence type="ECO:0000313" key="2">
    <source>
        <dbReference type="Proteomes" id="UP001163046"/>
    </source>
</evidence>
<protein>
    <submittedName>
        <fullName evidence="1">Uncharacterized protein</fullName>
    </submittedName>
</protein>
<proteinExistence type="predicted"/>
<accession>A0A9X0CEC3</accession>
<organism evidence="1 2">
    <name type="scientific">Desmophyllum pertusum</name>
    <dbReference type="NCBI Taxonomy" id="174260"/>
    <lineage>
        <taxon>Eukaryota</taxon>
        <taxon>Metazoa</taxon>
        <taxon>Cnidaria</taxon>
        <taxon>Anthozoa</taxon>
        <taxon>Hexacorallia</taxon>
        <taxon>Scleractinia</taxon>
        <taxon>Caryophylliina</taxon>
        <taxon>Caryophylliidae</taxon>
        <taxon>Desmophyllum</taxon>
    </lineage>
</organism>
<reference evidence="1" key="1">
    <citation type="submission" date="2023-01" db="EMBL/GenBank/DDBJ databases">
        <title>Genome assembly of the deep-sea coral Lophelia pertusa.</title>
        <authorList>
            <person name="Herrera S."/>
            <person name="Cordes E."/>
        </authorList>
    </citation>
    <scope>NUCLEOTIDE SEQUENCE</scope>
    <source>
        <strain evidence="1">USNM1676648</strain>
        <tissue evidence="1">Polyp</tissue>
    </source>
</reference>
<comment type="caution">
    <text evidence="1">The sequence shown here is derived from an EMBL/GenBank/DDBJ whole genome shotgun (WGS) entry which is preliminary data.</text>
</comment>
<dbReference type="EMBL" id="MU827813">
    <property type="protein sequence ID" value="KAJ7323455.1"/>
    <property type="molecule type" value="Genomic_DNA"/>
</dbReference>
<name>A0A9X0CEC3_9CNID</name>
<evidence type="ECO:0000313" key="1">
    <source>
        <dbReference type="EMBL" id="KAJ7323455.1"/>
    </source>
</evidence>
<dbReference type="AlphaFoldDB" id="A0A9X0CEC3"/>
<sequence>MFAIYGIRILSLSTSVRLLRVCPSLTHKFPSSTFKEFNNFYSTSWPSSRITKPTRKIDSLCFINPPAYYSTKSPRPSRDDIQLNKKITSLKSVEELLELFESVKKSASIVNRVTLLYSMAKITERDEKHNLVLEEQQNNQDSTYMDLLDSISKDITKCRPRHLANVIWALGKLQEKDHKLVKVCEKEILSRDIVAINNANICQIVNGCANLSMTTTEIFTKLQEAILNGKSWLGRICVVICKKELKADKLFDRVEEEILKRGTTDLSKTDFIQILWAYGKAGKGSKQLFYSVDNELVSRGVEKFHNGELFRNCVVFC</sequence>
<dbReference type="Proteomes" id="UP001163046">
    <property type="component" value="Unassembled WGS sequence"/>
</dbReference>